<dbReference type="Proteomes" id="UP001055879">
    <property type="component" value="Linkage Group LG03"/>
</dbReference>
<evidence type="ECO:0000313" key="1">
    <source>
        <dbReference type="EMBL" id="KAI3747371.1"/>
    </source>
</evidence>
<proteinExistence type="predicted"/>
<dbReference type="EMBL" id="CM042049">
    <property type="protein sequence ID" value="KAI3747371.1"/>
    <property type="molecule type" value="Genomic_DNA"/>
</dbReference>
<protein>
    <submittedName>
        <fullName evidence="1">Uncharacterized protein</fullName>
    </submittedName>
</protein>
<evidence type="ECO:0000313" key="2">
    <source>
        <dbReference type="Proteomes" id="UP001055879"/>
    </source>
</evidence>
<sequence>MFGAPRPGSSRPRAVLGLKRVSAQSGPQVVINSRLMFKPGSCHTRLTPHPTQGQAQVCGGHGVTRLGVTSDSSVEIACERPVRADSIPSARFPPRQGNDRDGDSTQRSPNPTPHSIEFSL</sequence>
<reference evidence="1 2" key="2">
    <citation type="journal article" date="2022" name="Mol. Ecol. Resour.">
        <title>The genomes of chicory, endive, great burdock and yacon provide insights into Asteraceae paleo-polyploidization history and plant inulin production.</title>
        <authorList>
            <person name="Fan W."/>
            <person name="Wang S."/>
            <person name="Wang H."/>
            <person name="Wang A."/>
            <person name="Jiang F."/>
            <person name="Liu H."/>
            <person name="Zhao H."/>
            <person name="Xu D."/>
            <person name="Zhang Y."/>
        </authorList>
    </citation>
    <scope>NUCLEOTIDE SEQUENCE [LARGE SCALE GENOMIC DNA]</scope>
    <source>
        <strain evidence="2">cv. Niubang</strain>
    </source>
</reference>
<reference evidence="2" key="1">
    <citation type="journal article" date="2022" name="Mol. Ecol. Resour.">
        <title>The genomes of chicory, endive, great burdock and yacon provide insights into Asteraceae palaeo-polyploidization history and plant inulin production.</title>
        <authorList>
            <person name="Fan W."/>
            <person name="Wang S."/>
            <person name="Wang H."/>
            <person name="Wang A."/>
            <person name="Jiang F."/>
            <person name="Liu H."/>
            <person name="Zhao H."/>
            <person name="Xu D."/>
            <person name="Zhang Y."/>
        </authorList>
    </citation>
    <scope>NUCLEOTIDE SEQUENCE [LARGE SCALE GENOMIC DNA]</scope>
    <source>
        <strain evidence="2">cv. Niubang</strain>
    </source>
</reference>
<comment type="caution">
    <text evidence="1">The sequence shown here is derived from an EMBL/GenBank/DDBJ whole genome shotgun (WGS) entry which is preliminary data.</text>
</comment>
<name>A0ACB9DMC3_ARCLA</name>
<accession>A0ACB9DMC3</accession>
<keyword evidence="2" id="KW-1185">Reference proteome</keyword>
<gene>
    <name evidence="1" type="ORF">L6452_09825</name>
</gene>
<organism evidence="1 2">
    <name type="scientific">Arctium lappa</name>
    <name type="common">Greater burdock</name>
    <name type="synonym">Lappa major</name>
    <dbReference type="NCBI Taxonomy" id="4217"/>
    <lineage>
        <taxon>Eukaryota</taxon>
        <taxon>Viridiplantae</taxon>
        <taxon>Streptophyta</taxon>
        <taxon>Embryophyta</taxon>
        <taxon>Tracheophyta</taxon>
        <taxon>Spermatophyta</taxon>
        <taxon>Magnoliopsida</taxon>
        <taxon>eudicotyledons</taxon>
        <taxon>Gunneridae</taxon>
        <taxon>Pentapetalae</taxon>
        <taxon>asterids</taxon>
        <taxon>campanulids</taxon>
        <taxon>Asterales</taxon>
        <taxon>Asteraceae</taxon>
        <taxon>Carduoideae</taxon>
        <taxon>Cardueae</taxon>
        <taxon>Arctiinae</taxon>
        <taxon>Arctium</taxon>
    </lineage>
</organism>